<gene>
    <name evidence="1" type="ORF">TH44_02995</name>
</gene>
<organism evidence="1 2">
    <name type="scientific">Thalassospira xiamenensis</name>
    <dbReference type="NCBI Taxonomy" id="220697"/>
    <lineage>
        <taxon>Bacteria</taxon>
        <taxon>Pseudomonadati</taxon>
        <taxon>Pseudomonadota</taxon>
        <taxon>Alphaproteobacteria</taxon>
        <taxon>Rhodospirillales</taxon>
        <taxon>Thalassospiraceae</taxon>
        <taxon>Thalassospira</taxon>
    </lineage>
</organism>
<protein>
    <submittedName>
        <fullName evidence="1">Uncharacterized protein</fullName>
    </submittedName>
</protein>
<evidence type="ECO:0000313" key="1">
    <source>
        <dbReference type="EMBL" id="RCK53180.1"/>
    </source>
</evidence>
<evidence type="ECO:0000313" key="2">
    <source>
        <dbReference type="Proteomes" id="UP000252266"/>
    </source>
</evidence>
<dbReference type="Proteomes" id="UP000252266">
    <property type="component" value="Unassembled WGS sequence"/>
</dbReference>
<dbReference type="AlphaFoldDB" id="A0A367XJ70"/>
<proteinExistence type="predicted"/>
<comment type="caution">
    <text evidence="1">The sequence shown here is derived from an EMBL/GenBank/DDBJ whole genome shotgun (WGS) entry which is preliminary data.</text>
</comment>
<sequence length="82" mass="8483">MANAAAHNGKLYLNARQTSILLDNLGLMSLDLGQYEKSHGPIGAGAPNIAAIQRGLAAGTVVNLADRRMRHGFTPDDGGNAA</sequence>
<name>A0A367XJ70_9PROT</name>
<reference evidence="1 2" key="1">
    <citation type="submission" date="2014-07" db="EMBL/GenBank/DDBJ databases">
        <title>Draft genome sequence of Thalassospira xiamenensis IB13.</title>
        <authorList>
            <person name="Lai Q."/>
            <person name="Shao Z."/>
        </authorList>
    </citation>
    <scope>NUCLEOTIDE SEQUENCE [LARGE SCALE GENOMIC DNA]</scope>
    <source>
        <strain evidence="1 2">IB13</strain>
    </source>
</reference>
<dbReference type="EMBL" id="JPWJ01000001">
    <property type="protein sequence ID" value="RCK53180.1"/>
    <property type="molecule type" value="Genomic_DNA"/>
</dbReference>
<accession>A0A367XJ70</accession>